<feature type="region of interest" description="Disordered" evidence="2">
    <location>
        <begin position="195"/>
        <end position="229"/>
    </location>
</feature>
<organism evidence="3">
    <name type="scientific">Fusarium pseudograminearum CS3487</name>
    <dbReference type="NCBI Taxonomy" id="1318458"/>
    <lineage>
        <taxon>Eukaryota</taxon>
        <taxon>Fungi</taxon>
        <taxon>Dikarya</taxon>
        <taxon>Ascomycota</taxon>
        <taxon>Pezizomycotina</taxon>
        <taxon>Sordariomycetes</taxon>
        <taxon>Hypocreomycetidae</taxon>
        <taxon>Hypocreales</taxon>
        <taxon>Nectriaceae</taxon>
        <taxon>Fusarium</taxon>
    </lineage>
</organism>
<evidence type="ECO:0000256" key="2">
    <source>
        <dbReference type="SAM" id="MobiDB-lite"/>
    </source>
</evidence>
<proteinExistence type="predicted"/>
<sequence>MSKQLDVGAQVTAIVTEVKYLREICAAQKMEMEQLHAKNDMCTNENQRLLGQREGYEKRLAENDEKMMSLSVQVEQREAECDSYTQNLGQLRQENAELKARVESDTQYIWAIETELTRRNAQITKLITILRRKIATSRVAQTALKAAYRILPDLERKATLAKVLEIAKQVPNKDGIRLEFANSLREAGIAVGRWDQKSAQKPAQTRGKETVDNMDIDDNAESARTSTVA</sequence>
<feature type="coiled-coil region" evidence="1">
    <location>
        <begin position="46"/>
        <end position="101"/>
    </location>
</feature>
<reference evidence="3" key="1">
    <citation type="submission" date="2013-05" db="EMBL/GenBank/DDBJ databases">
        <title>Draft genome sequences of six wheat associated Fusarium spp. isolates.</title>
        <authorList>
            <person name="Moolhuijzen P.M."/>
            <person name="Manners J.M."/>
            <person name="Wilcox S."/>
            <person name="Bellgard M.I."/>
            <person name="Gardiner D.M."/>
        </authorList>
    </citation>
    <scope>NUCLEOTIDE SEQUENCE</scope>
    <source>
        <strain evidence="3">CS3487</strain>
    </source>
</reference>
<protein>
    <submittedName>
        <fullName evidence="3">WGS project CBME000000000 data, contig CS3487_c000719</fullName>
    </submittedName>
</protein>
<evidence type="ECO:0000313" key="3">
    <source>
        <dbReference type="EMBL" id="CEG02756.1"/>
    </source>
</evidence>
<evidence type="ECO:0000256" key="1">
    <source>
        <dbReference type="SAM" id="Coils"/>
    </source>
</evidence>
<accession>A0A096PCM2</accession>
<comment type="caution">
    <text evidence="3">The sequence shown here is derived from an EMBL/GenBank/DDBJ whole genome shotgun (WGS) entry which is preliminary data.</text>
</comment>
<dbReference type="AlphaFoldDB" id="A0A096PCM2"/>
<name>A0A096PCM2_FUSPS</name>
<gene>
    <name evidence="3" type="ORF">BN848_0044050</name>
</gene>
<keyword evidence="1" id="KW-0175">Coiled coil</keyword>
<dbReference type="EMBL" id="CBME010000716">
    <property type="protein sequence ID" value="CEG02756.1"/>
    <property type="molecule type" value="Genomic_DNA"/>
</dbReference>